<dbReference type="InterPro" id="IPR052518">
    <property type="entry name" value="CHR_Transporter"/>
</dbReference>
<reference evidence="9" key="1">
    <citation type="journal article" date="2019" name="Int. J. Syst. Evol. Microbiol.">
        <title>The Global Catalogue of Microorganisms (GCM) 10K type strain sequencing project: providing services to taxonomists for standard genome sequencing and annotation.</title>
        <authorList>
            <consortium name="The Broad Institute Genomics Platform"/>
            <consortium name="The Broad Institute Genome Sequencing Center for Infectious Disease"/>
            <person name="Wu L."/>
            <person name="Ma J."/>
        </authorList>
    </citation>
    <scope>NUCLEOTIDE SEQUENCE [LARGE SCALE GENOMIC DNA]</scope>
    <source>
        <strain evidence="9">CGMCC 4.1621</strain>
    </source>
</reference>
<evidence type="ECO:0000256" key="2">
    <source>
        <dbReference type="ARBA" id="ARBA00005262"/>
    </source>
</evidence>
<keyword evidence="3" id="KW-1003">Cell membrane</keyword>
<comment type="similarity">
    <text evidence="2">Belongs to the chromate ion transporter (CHR) (TC 2.A.51) family.</text>
</comment>
<proteinExistence type="inferred from homology"/>
<evidence type="ECO:0000256" key="5">
    <source>
        <dbReference type="ARBA" id="ARBA00022989"/>
    </source>
</evidence>
<keyword evidence="4 7" id="KW-0812">Transmembrane</keyword>
<gene>
    <name evidence="8" type="ORF">ACFQIC_20605</name>
</gene>
<dbReference type="PANTHER" id="PTHR43663">
    <property type="entry name" value="CHROMATE TRANSPORT PROTEIN-RELATED"/>
    <property type="match status" value="1"/>
</dbReference>
<evidence type="ECO:0000256" key="6">
    <source>
        <dbReference type="ARBA" id="ARBA00023136"/>
    </source>
</evidence>
<protein>
    <submittedName>
        <fullName evidence="8">Chromate transporter</fullName>
    </submittedName>
</protein>
<evidence type="ECO:0000313" key="9">
    <source>
        <dbReference type="Proteomes" id="UP001596410"/>
    </source>
</evidence>
<evidence type="ECO:0000313" key="8">
    <source>
        <dbReference type="EMBL" id="MFC7064197.1"/>
    </source>
</evidence>
<comment type="caution">
    <text evidence="8">The sequence shown here is derived from an EMBL/GenBank/DDBJ whole genome shotgun (WGS) entry which is preliminary data.</text>
</comment>
<feature type="transmembrane region" description="Helical" evidence="7">
    <location>
        <begin position="21"/>
        <end position="42"/>
    </location>
</feature>
<organism evidence="8 9">
    <name type="scientific">Halobacillus seohaensis</name>
    <dbReference type="NCBI Taxonomy" id="447421"/>
    <lineage>
        <taxon>Bacteria</taxon>
        <taxon>Bacillati</taxon>
        <taxon>Bacillota</taxon>
        <taxon>Bacilli</taxon>
        <taxon>Bacillales</taxon>
        <taxon>Bacillaceae</taxon>
        <taxon>Halobacillus</taxon>
    </lineage>
</organism>
<dbReference type="InterPro" id="IPR003370">
    <property type="entry name" value="Chromate_transpt"/>
</dbReference>
<keyword evidence="6 7" id="KW-0472">Membrane</keyword>
<evidence type="ECO:0000256" key="1">
    <source>
        <dbReference type="ARBA" id="ARBA00004651"/>
    </source>
</evidence>
<keyword evidence="5 7" id="KW-1133">Transmembrane helix</keyword>
<feature type="transmembrane region" description="Helical" evidence="7">
    <location>
        <begin position="154"/>
        <end position="186"/>
    </location>
</feature>
<comment type="subcellular location">
    <subcellularLocation>
        <location evidence="1">Cell membrane</location>
        <topology evidence="1">Multi-pass membrane protein</topology>
    </subcellularLocation>
</comment>
<name>A0ABW2EPF1_9BACI</name>
<dbReference type="PANTHER" id="PTHR43663:SF2">
    <property type="entry name" value="CHROMATE TRANSPORT PROTEIN-RELATED"/>
    <property type="match status" value="1"/>
</dbReference>
<evidence type="ECO:0000256" key="7">
    <source>
        <dbReference type="SAM" id="Phobius"/>
    </source>
</evidence>
<sequence length="194" mass="21018">MSLQVKQTNPSDNYINDLIDLFLTFMKISPLTFGGGIAMIPHIESEIVCKKRWFTSSEVPNIIAIAQSAPGSIAINASIYIGYHVRGLGGAIAAMLGMVLPAALIIIVLTYLFLTYQDLSLVQDAFKGIRPAIIGLILFAAFKIGKSAIHDRFTLLLFIIAISLLVGLAISPVFLIIGGALIGWVYHACRNQRS</sequence>
<feature type="transmembrane region" description="Helical" evidence="7">
    <location>
        <begin position="62"/>
        <end position="83"/>
    </location>
</feature>
<evidence type="ECO:0000256" key="4">
    <source>
        <dbReference type="ARBA" id="ARBA00022692"/>
    </source>
</evidence>
<evidence type="ECO:0000256" key="3">
    <source>
        <dbReference type="ARBA" id="ARBA00022475"/>
    </source>
</evidence>
<dbReference type="Proteomes" id="UP001596410">
    <property type="component" value="Unassembled WGS sequence"/>
</dbReference>
<feature type="transmembrane region" description="Helical" evidence="7">
    <location>
        <begin position="90"/>
        <end position="113"/>
    </location>
</feature>
<accession>A0ABW2EPF1</accession>
<keyword evidence="9" id="KW-1185">Reference proteome</keyword>
<dbReference type="Pfam" id="PF02417">
    <property type="entry name" value="Chromate_transp"/>
    <property type="match status" value="1"/>
</dbReference>
<dbReference type="RefSeq" id="WP_204711254.1">
    <property type="nucleotide sequence ID" value="NZ_JBHSZV010000067.1"/>
</dbReference>
<feature type="transmembrane region" description="Helical" evidence="7">
    <location>
        <begin position="125"/>
        <end position="142"/>
    </location>
</feature>
<dbReference type="EMBL" id="JBHSZV010000067">
    <property type="protein sequence ID" value="MFC7064197.1"/>
    <property type="molecule type" value="Genomic_DNA"/>
</dbReference>